<dbReference type="EMBL" id="BMRP01000015">
    <property type="protein sequence ID" value="GGU73661.1"/>
    <property type="molecule type" value="Genomic_DNA"/>
</dbReference>
<accession>A0ABQ2V8V8</accession>
<sequence length="343" mass="37216">MHPRQPTVVYVHGIGNKVRSELLKSQWDQALFGKDMAEASRMAYWAPLRYEKPLPDFRPDPMDGEPVALTESAGPERSATTEMTESARAAESGVFADPEEFVALTVSEAWRECGAVGPEGRAGGGRERLDDERAVVEGALVDWLRDMTYLAETLGNAETGGEAEEGDGGALPLELLPLPRPLRTGVFRELARHTFKDVHAYFFGGAGPAIRGVVEQALDGLDGGPLVVVGHSLGSVVAYEVLTERGQEVELLVTLGSPLAITEVQDQLARPPAVPEGVLAWRNASDLRDLVALDHTLRPEFGPPERITDLLVTNDSGNHHGIGQYLTQPPVREPVQRIFDHLA</sequence>
<evidence type="ECO:0000313" key="3">
    <source>
        <dbReference type="Proteomes" id="UP000654471"/>
    </source>
</evidence>
<dbReference type="Gene3D" id="3.40.50.1820">
    <property type="entry name" value="alpha/beta hydrolase"/>
    <property type="match status" value="1"/>
</dbReference>
<reference evidence="3" key="1">
    <citation type="journal article" date="2019" name="Int. J. Syst. Evol. Microbiol.">
        <title>The Global Catalogue of Microorganisms (GCM) 10K type strain sequencing project: providing services to taxonomists for standard genome sequencing and annotation.</title>
        <authorList>
            <consortium name="The Broad Institute Genomics Platform"/>
            <consortium name="The Broad Institute Genome Sequencing Center for Infectious Disease"/>
            <person name="Wu L."/>
            <person name="Ma J."/>
        </authorList>
    </citation>
    <scope>NUCLEOTIDE SEQUENCE [LARGE SCALE GENOMIC DNA]</scope>
    <source>
        <strain evidence="3">JCM 3399</strain>
    </source>
</reference>
<dbReference type="Proteomes" id="UP000654471">
    <property type="component" value="Unassembled WGS sequence"/>
</dbReference>
<name>A0ABQ2V8V8_9ACTN</name>
<keyword evidence="3" id="KW-1185">Reference proteome</keyword>
<dbReference type="SUPFAM" id="SSF53474">
    <property type="entry name" value="alpha/beta-Hydrolases"/>
    <property type="match status" value="1"/>
</dbReference>
<dbReference type="RefSeq" id="WP_189302602.1">
    <property type="nucleotide sequence ID" value="NZ_BMRP01000015.1"/>
</dbReference>
<proteinExistence type="predicted"/>
<evidence type="ECO:0000256" key="1">
    <source>
        <dbReference type="SAM" id="MobiDB-lite"/>
    </source>
</evidence>
<protein>
    <submittedName>
        <fullName evidence="2">Uncharacterized protein</fullName>
    </submittedName>
</protein>
<feature type="region of interest" description="Disordered" evidence="1">
    <location>
        <begin position="59"/>
        <end position="79"/>
    </location>
</feature>
<dbReference type="InterPro" id="IPR029058">
    <property type="entry name" value="AB_hydrolase_fold"/>
</dbReference>
<comment type="caution">
    <text evidence="2">The sequence shown here is derived from an EMBL/GenBank/DDBJ whole genome shotgun (WGS) entry which is preliminary data.</text>
</comment>
<organism evidence="2 3">
    <name type="scientific">Streptomyces albospinus</name>
    <dbReference type="NCBI Taxonomy" id="285515"/>
    <lineage>
        <taxon>Bacteria</taxon>
        <taxon>Bacillati</taxon>
        <taxon>Actinomycetota</taxon>
        <taxon>Actinomycetes</taxon>
        <taxon>Kitasatosporales</taxon>
        <taxon>Streptomycetaceae</taxon>
        <taxon>Streptomyces</taxon>
    </lineage>
</organism>
<evidence type="ECO:0000313" key="2">
    <source>
        <dbReference type="EMBL" id="GGU73661.1"/>
    </source>
</evidence>
<gene>
    <name evidence="2" type="ORF">GCM10010211_44560</name>
</gene>